<dbReference type="RefSeq" id="WP_068029854.1">
    <property type="nucleotide sequence ID" value="NZ_QQAZ01000007.1"/>
</dbReference>
<evidence type="ECO:0000313" key="2">
    <source>
        <dbReference type="EMBL" id="RDI49393.1"/>
    </source>
</evidence>
<dbReference type="AlphaFoldDB" id="A0A370H1J6"/>
<sequence>MRIFGTSCHSFEYTPISAGPGAVPLDRSAVGVTRSFFDCLLLQIAVEPGDHPLTTDTVRALRHLFAEGDSADIVVTGSPLRLSPGTRLAPDVDPPDPLVHVADTLDALADFTEQLETCGDRVHLLPFGWNIVLRADISAHSTTLSIRATDRSPNPDRRDGPSRLRRHCPHALISPHPHGVRTFRHY</sequence>
<comment type="caution">
    <text evidence="2">The sequence shown here is derived from an EMBL/GenBank/DDBJ whole genome shotgun (WGS) entry which is preliminary data.</text>
</comment>
<protein>
    <submittedName>
        <fullName evidence="2">Uncharacterized protein</fullName>
    </submittedName>
</protein>
<dbReference type="EMBL" id="QQAZ01000007">
    <property type="protein sequence ID" value="RDI49393.1"/>
    <property type="molecule type" value="Genomic_DNA"/>
</dbReference>
<feature type="region of interest" description="Disordered" evidence="1">
    <location>
        <begin position="146"/>
        <end position="186"/>
    </location>
</feature>
<evidence type="ECO:0000313" key="3">
    <source>
        <dbReference type="Proteomes" id="UP000255355"/>
    </source>
</evidence>
<keyword evidence="3" id="KW-1185">Reference proteome</keyword>
<dbReference type="InterPro" id="IPR023509">
    <property type="entry name" value="DTD-like_sf"/>
</dbReference>
<dbReference type="STRING" id="1210089.GCA_001613165_06956"/>
<reference evidence="2 3" key="1">
    <citation type="submission" date="2018-07" db="EMBL/GenBank/DDBJ databases">
        <title>Genomic Encyclopedia of Type Strains, Phase IV (KMG-IV): sequencing the most valuable type-strain genomes for metagenomic binning, comparative biology and taxonomic classification.</title>
        <authorList>
            <person name="Goeker M."/>
        </authorList>
    </citation>
    <scope>NUCLEOTIDE SEQUENCE [LARGE SCALE GENOMIC DNA]</scope>
    <source>
        <strain evidence="2 3">DSM 44952</strain>
    </source>
</reference>
<dbReference type="Proteomes" id="UP000255355">
    <property type="component" value="Unassembled WGS sequence"/>
</dbReference>
<organism evidence="2 3">
    <name type="scientific">Nocardia mexicana</name>
    <dbReference type="NCBI Taxonomy" id="279262"/>
    <lineage>
        <taxon>Bacteria</taxon>
        <taxon>Bacillati</taxon>
        <taxon>Actinomycetota</taxon>
        <taxon>Actinomycetes</taxon>
        <taxon>Mycobacteriales</taxon>
        <taxon>Nocardiaceae</taxon>
        <taxon>Nocardia</taxon>
    </lineage>
</organism>
<accession>A0A370H1J6</accession>
<proteinExistence type="predicted"/>
<dbReference type="Gene3D" id="3.50.80.10">
    <property type="entry name" value="D-tyrosyl-tRNA(Tyr) deacylase"/>
    <property type="match status" value="1"/>
</dbReference>
<evidence type="ECO:0000256" key="1">
    <source>
        <dbReference type="SAM" id="MobiDB-lite"/>
    </source>
</evidence>
<name>A0A370H1J6_9NOCA</name>
<feature type="compositionally biased region" description="Basic and acidic residues" evidence="1">
    <location>
        <begin position="148"/>
        <end position="162"/>
    </location>
</feature>
<dbReference type="OrthoDB" id="4565435at2"/>
<gene>
    <name evidence="2" type="ORF">DFR68_107521</name>
</gene>